<dbReference type="RefSeq" id="WP_191318754.1">
    <property type="nucleotide sequence ID" value="NZ_BNCG01000004.1"/>
</dbReference>
<organism evidence="1 2">
    <name type="scientific">Camelimonas fluminis</name>
    <dbReference type="NCBI Taxonomy" id="1576911"/>
    <lineage>
        <taxon>Bacteria</taxon>
        <taxon>Pseudomonadati</taxon>
        <taxon>Pseudomonadota</taxon>
        <taxon>Alphaproteobacteria</taxon>
        <taxon>Hyphomicrobiales</taxon>
        <taxon>Chelatococcaceae</taxon>
        <taxon>Camelimonas</taxon>
    </lineage>
</organism>
<dbReference type="Proteomes" id="UP001595704">
    <property type="component" value="Unassembled WGS sequence"/>
</dbReference>
<keyword evidence="2" id="KW-1185">Reference proteome</keyword>
<evidence type="ECO:0000313" key="1">
    <source>
        <dbReference type="EMBL" id="MFC3639644.1"/>
    </source>
</evidence>
<comment type="caution">
    <text evidence="1">The sequence shown here is derived from an EMBL/GenBank/DDBJ whole genome shotgun (WGS) entry which is preliminary data.</text>
</comment>
<reference evidence="2" key="1">
    <citation type="journal article" date="2019" name="Int. J. Syst. Evol. Microbiol.">
        <title>The Global Catalogue of Microorganisms (GCM) 10K type strain sequencing project: providing services to taxonomists for standard genome sequencing and annotation.</title>
        <authorList>
            <consortium name="The Broad Institute Genomics Platform"/>
            <consortium name="The Broad Institute Genome Sequencing Center for Infectious Disease"/>
            <person name="Wu L."/>
            <person name="Ma J."/>
        </authorList>
    </citation>
    <scope>NUCLEOTIDE SEQUENCE [LARGE SCALE GENOMIC DNA]</scope>
    <source>
        <strain evidence="2">KCTC 42282</strain>
    </source>
</reference>
<name>A0ABV7UNR2_9HYPH</name>
<evidence type="ECO:0000313" key="2">
    <source>
        <dbReference type="Proteomes" id="UP001595704"/>
    </source>
</evidence>
<protein>
    <recommendedName>
        <fullName evidence="3">SGNH/GDSL hydrolase family protein</fullName>
    </recommendedName>
</protein>
<accession>A0ABV7UNR2</accession>
<sequence length="318" mass="34499">MAFIVAAIASLAALAVGLVLLDPYDTGRLTPLGPKGMAEGPSWQVNASRARDPQFDSAIIGNSRAQMIEPAILDEATGSRFVNLSIQGAGPLELQLVLATFLRHHAAPRAIVIGVDEWWCRPAQKRGDKFPYWLYAPGAVEYLRGLVRYQTLEHTPRRFAVLRGGAAMARPDGYWDYTSLYLGMTGAEAAQRRMHDGERLSQSENPKNVFPAVAILKNMLDALPDSTGVAVVWPPTHTSYQPLPGSGADATLRQCQAALRDVVTARPGARLVDWSGDRDFNRDAADFHDGTHYRKNLAGRLNADVADGLAGRAEAATN</sequence>
<dbReference type="EMBL" id="JBHRYC010000098">
    <property type="protein sequence ID" value="MFC3639644.1"/>
    <property type="molecule type" value="Genomic_DNA"/>
</dbReference>
<gene>
    <name evidence="1" type="ORF">ACFONL_20085</name>
</gene>
<evidence type="ECO:0008006" key="3">
    <source>
        <dbReference type="Google" id="ProtNLM"/>
    </source>
</evidence>
<proteinExistence type="predicted"/>